<dbReference type="NCBIfam" id="TIGR00254">
    <property type="entry name" value="GGDEF"/>
    <property type="match status" value="1"/>
</dbReference>
<dbReference type="NCBIfam" id="TIGR00229">
    <property type="entry name" value="sensory_box"/>
    <property type="match status" value="1"/>
</dbReference>
<sequence length="542" mass="61382">MVNLDEKDFQMNEISLDFLTILLPSYMFFYMAISMYARNKQNLVNRVASLLMLSLLFYFLGEYIKTALFPRYESLIVLFWNAPMLLLTISNLVHLSVLVAGKTSSTIRQFVLWIYLTPLLSLALMLLIFGPQHLYLPRVDGPSPLSPLMLGLAVFFVGSYILLSVGILLIAWLTTQLVKRKKMLIRLLAGLLSLFAWILIVTFLLSLAVITSSVSIALYFSGTLLWVVSLRRLITKYDFLPSYRDLFHTLFQSAPTAIFLLDLQGIVKEMNPRAKSLFGLFTEDMERIDVISSLSFYDDTSFKERWNEFQMNETKNRQWEMKLNIQDQAQLDMIVSMENIEGAEEGMVILNMTDITSLKATERQLVESERKYRHLAFHDPLTGLLNRAAVQEHANLKIAAGEPFALILIDLDNFKTVNDTHGHLIGDDYLKHIADLLELHARPGDLAGRIGGDEFVLLMPFDSAQMQVYEEAHSRLFPLSANPFRIHQKSIPVSFSAGVSLYADHASDLTGLLQKADEAMYEVKRSGKNAISVASNGASHTK</sequence>
<evidence type="ECO:0000259" key="2">
    <source>
        <dbReference type="PROSITE" id="PS50112"/>
    </source>
</evidence>
<dbReference type="Pfam" id="PF00990">
    <property type="entry name" value="GGDEF"/>
    <property type="match status" value="1"/>
</dbReference>
<evidence type="ECO:0000256" key="1">
    <source>
        <dbReference type="SAM" id="Phobius"/>
    </source>
</evidence>
<feature type="transmembrane region" description="Helical" evidence="1">
    <location>
        <begin position="110"/>
        <end position="129"/>
    </location>
</feature>
<feature type="domain" description="GGDEF" evidence="3">
    <location>
        <begin position="402"/>
        <end position="536"/>
    </location>
</feature>
<organism evidence="4 5">
    <name type="scientific">Paenibacillus anseongense</name>
    <dbReference type="NCBI Taxonomy" id="2682845"/>
    <lineage>
        <taxon>Bacteria</taxon>
        <taxon>Bacillati</taxon>
        <taxon>Bacillota</taxon>
        <taxon>Bacilli</taxon>
        <taxon>Bacillales</taxon>
        <taxon>Paenibacillaceae</taxon>
        <taxon>Paenibacillus</taxon>
    </lineage>
</organism>
<dbReference type="InterPro" id="IPR035965">
    <property type="entry name" value="PAS-like_dom_sf"/>
</dbReference>
<proteinExistence type="predicted"/>
<feature type="transmembrane region" description="Helical" evidence="1">
    <location>
        <begin position="14"/>
        <end position="36"/>
    </location>
</feature>
<evidence type="ECO:0000313" key="4">
    <source>
        <dbReference type="EMBL" id="MVQ39699.1"/>
    </source>
</evidence>
<feature type="domain" description="PAS" evidence="2">
    <location>
        <begin position="243"/>
        <end position="285"/>
    </location>
</feature>
<dbReference type="SUPFAM" id="SSF55785">
    <property type="entry name" value="PYP-like sensor domain (PAS domain)"/>
    <property type="match status" value="1"/>
</dbReference>
<dbReference type="InterPro" id="IPR000014">
    <property type="entry name" value="PAS"/>
</dbReference>
<dbReference type="PANTHER" id="PTHR46663">
    <property type="entry name" value="DIGUANYLATE CYCLASE DGCT-RELATED"/>
    <property type="match status" value="1"/>
</dbReference>
<feature type="transmembrane region" description="Helical" evidence="1">
    <location>
        <begin position="216"/>
        <end position="234"/>
    </location>
</feature>
<dbReference type="InterPro" id="IPR000160">
    <property type="entry name" value="GGDEF_dom"/>
</dbReference>
<dbReference type="InterPro" id="IPR052163">
    <property type="entry name" value="DGC-Regulatory_Protein"/>
</dbReference>
<dbReference type="InterPro" id="IPR043128">
    <property type="entry name" value="Rev_trsase/Diguanyl_cyclase"/>
</dbReference>
<dbReference type="CDD" id="cd01949">
    <property type="entry name" value="GGDEF"/>
    <property type="match status" value="1"/>
</dbReference>
<feature type="transmembrane region" description="Helical" evidence="1">
    <location>
        <begin position="149"/>
        <end position="173"/>
    </location>
</feature>
<dbReference type="SUPFAM" id="SSF55073">
    <property type="entry name" value="Nucleotide cyclase"/>
    <property type="match status" value="1"/>
</dbReference>
<accession>A0ABW9UHQ1</accession>
<keyword evidence="5" id="KW-1185">Reference proteome</keyword>
<dbReference type="Gene3D" id="3.30.70.270">
    <property type="match status" value="1"/>
</dbReference>
<keyword evidence="1" id="KW-0812">Transmembrane</keyword>
<dbReference type="InterPro" id="IPR029787">
    <property type="entry name" value="Nucleotide_cyclase"/>
</dbReference>
<dbReference type="Pfam" id="PF00989">
    <property type="entry name" value="PAS"/>
    <property type="match status" value="1"/>
</dbReference>
<comment type="caution">
    <text evidence="4">The sequence shown here is derived from an EMBL/GenBank/DDBJ whole genome shotgun (WGS) entry which is preliminary data.</text>
</comment>
<keyword evidence="1" id="KW-1133">Transmembrane helix</keyword>
<evidence type="ECO:0000259" key="3">
    <source>
        <dbReference type="PROSITE" id="PS50887"/>
    </source>
</evidence>
<protein>
    <submittedName>
        <fullName evidence="4">Diguanylate cyclase</fullName>
    </submittedName>
</protein>
<dbReference type="Gene3D" id="3.30.450.20">
    <property type="entry name" value="PAS domain"/>
    <property type="match status" value="1"/>
</dbReference>
<feature type="transmembrane region" description="Helical" evidence="1">
    <location>
        <begin position="43"/>
        <end position="64"/>
    </location>
</feature>
<keyword evidence="1" id="KW-0472">Membrane</keyword>
<feature type="transmembrane region" description="Helical" evidence="1">
    <location>
        <begin position="76"/>
        <end position="98"/>
    </location>
</feature>
<dbReference type="PANTHER" id="PTHR46663:SF2">
    <property type="entry name" value="GGDEF DOMAIN-CONTAINING PROTEIN"/>
    <property type="match status" value="1"/>
</dbReference>
<dbReference type="InterPro" id="IPR013767">
    <property type="entry name" value="PAS_fold"/>
</dbReference>
<dbReference type="SMART" id="SM00267">
    <property type="entry name" value="GGDEF"/>
    <property type="match status" value="1"/>
</dbReference>
<dbReference type="PROSITE" id="PS50112">
    <property type="entry name" value="PAS"/>
    <property type="match status" value="1"/>
</dbReference>
<dbReference type="Proteomes" id="UP000467637">
    <property type="component" value="Unassembled WGS sequence"/>
</dbReference>
<feature type="transmembrane region" description="Helical" evidence="1">
    <location>
        <begin position="185"/>
        <end position="210"/>
    </location>
</feature>
<evidence type="ECO:0000313" key="5">
    <source>
        <dbReference type="Proteomes" id="UP000467637"/>
    </source>
</evidence>
<name>A0ABW9UHQ1_9BACL</name>
<dbReference type="PROSITE" id="PS50887">
    <property type="entry name" value="GGDEF"/>
    <property type="match status" value="1"/>
</dbReference>
<dbReference type="EMBL" id="WSEM01000037">
    <property type="protein sequence ID" value="MVQ39699.1"/>
    <property type="molecule type" value="Genomic_DNA"/>
</dbReference>
<reference evidence="4 5" key="1">
    <citation type="submission" date="2019-12" db="EMBL/GenBank/DDBJ databases">
        <authorList>
            <person name="Huq M.A."/>
        </authorList>
    </citation>
    <scope>NUCLEOTIDE SEQUENCE [LARGE SCALE GENOMIC DNA]</scope>
    <source>
        <strain evidence="4 5">MAH-34</strain>
    </source>
</reference>
<gene>
    <name evidence="4" type="ORF">GON05_34430</name>
</gene>